<sequence length="529" mass="57764">MGNIISALAGVAKSIKSIISAFRSISADYNALLARVNSPAGLPVDSPTESYWFDQPPFPELVNAQSPVFPEEADVVIIGSGITGAAVARTILHEWRRKGEDDNKRVVVLEARQICSGATGRNGGHIKASPHEMVGRLQKKMSPDRAASLVRFQLRHLETLVGLCSAESIDVAECREVETVDYYVEESLYEEAVKQIEYLRKWVPEFKMTAWTASEAQKRFSVNHFVVGAISYKAGALWPYRFVTSIWKSLLNEFPEKLSIETHTPVSTVTSTPDSEFPLDVTTNRGVIRSRHVVHATNAFASHLVPGFRGKMTSLLAHMSAQRPGKNFPDHNGQRSWSVIYGNGFDYATQRPTTAGVPGDIMIGGGFGQSKKQGLDQLGVYDDSKIDALTAAHILGIMPTIFESNWAGDIDGRAKKVWTGVVALTADFLPFVGRLDPRLTGRKATKSSRAGQSQAGEWTAAGFVGDGMVWAWLSGTALGVMIAGSEDEDLPTAPGRPAGRLRDWFPDELLPTHERIKRMDVADLADGII</sequence>
<proteinExistence type="predicted"/>
<comment type="caution">
    <text evidence="2">The sequence shown here is derived from an EMBL/GenBank/DDBJ whole genome shotgun (WGS) entry which is preliminary data.</text>
</comment>
<dbReference type="RefSeq" id="XP_060288945.1">
    <property type="nucleotide sequence ID" value="XM_060423276.1"/>
</dbReference>
<dbReference type="Pfam" id="PF01266">
    <property type="entry name" value="DAO"/>
    <property type="match status" value="1"/>
</dbReference>
<protein>
    <submittedName>
        <fullName evidence="2">FAD dependent oxidoreductase-domain-containing protein</fullName>
    </submittedName>
</protein>
<feature type="domain" description="FAD dependent oxidoreductase" evidence="1">
    <location>
        <begin position="74"/>
        <end position="477"/>
    </location>
</feature>
<dbReference type="Proteomes" id="UP001244011">
    <property type="component" value="Unassembled WGS sequence"/>
</dbReference>
<evidence type="ECO:0000259" key="1">
    <source>
        <dbReference type="Pfam" id="PF01266"/>
    </source>
</evidence>
<dbReference type="AlphaFoldDB" id="A0AAJ0CCG3"/>
<name>A0AAJ0CCG3_9PEZI</name>
<dbReference type="GO" id="GO:0005737">
    <property type="term" value="C:cytoplasm"/>
    <property type="evidence" value="ECO:0007669"/>
    <property type="project" value="TreeGrafter"/>
</dbReference>
<gene>
    <name evidence="2" type="ORF">QBC33DRAFT_28456</name>
</gene>
<dbReference type="PANTHER" id="PTHR13847">
    <property type="entry name" value="SARCOSINE DEHYDROGENASE-RELATED"/>
    <property type="match status" value="1"/>
</dbReference>
<accession>A0AAJ0CCG3</accession>
<dbReference type="PANTHER" id="PTHR13847:SF213">
    <property type="entry name" value="DEPENDENT OXIDOREDUCTASE, PUTATIVE-RELATED"/>
    <property type="match status" value="1"/>
</dbReference>
<organism evidence="2 3">
    <name type="scientific">Phialemonium atrogriseum</name>
    <dbReference type="NCBI Taxonomy" id="1093897"/>
    <lineage>
        <taxon>Eukaryota</taxon>
        <taxon>Fungi</taxon>
        <taxon>Dikarya</taxon>
        <taxon>Ascomycota</taxon>
        <taxon>Pezizomycotina</taxon>
        <taxon>Sordariomycetes</taxon>
        <taxon>Sordariomycetidae</taxon>
        <taxon>Cephalothecales</taxon>
        <taxon>Cephalothecaceae</taxon>
        <taxon>Phialemonium</taxon>
    </lineage>
</organism>
<dbReference type="InterPro" id="IPR036188">
    <property type="entry name" value="FAD/NAD-bd_sf"/>
</dbReference>
<dbReference type="EMBL" id="MU838997">
    <property type="protein sequence ID" value="KAK1772732.1"/>
    <property type="molecule type" value="Genomic_DNA"/>
</dbReference>
<dbReference type="Gene3D" id="3.50.50.60">
    <property type="entry name" value="FAD/NAD(P)-binding domain"/>
    <property type="match status" value="1"/>
</dbReference>
<evidence type="ECO:0000313" key="3">
    <source>
        <dbReference type="Proteomes" id="UP001244011"/>
    </source>
</evidence>
<dbReference type="SUPFAM" id="SSF51905">
    <property type="entry name" value="FAD/NAD(P)-binding domain"/>
    <property type="match status" value="1"/>
</dbReference>
<dbReference type="GeneID" id="85306463"/>
<keyword evidence="3" id="KW-1185">Reference proteome</keyword>
<dbReference type="InterPro" id="IPR006076">
    <property type="entry name" value="FAD-dep_OxRdtase"/>
</dbReference>
<reference evidence="2" key="1">
    <citation type="submission" date="2023-06" db="EMBL/GenBank/DDBJ databases">
        <title>Genome-scale phylogeny and comparative genomics of the fungal order Sordariales.</title>
        <authorList>
            <consortium name="Lawrence Berkeley National Laboratory"/>
            <person name="Hensen N."/>
            <person name="Bonometti L."/>
            <person name="Westerberg I."/>
            <person name="Brannstrom I.O."/>
            <person name="Guillou S."/>
            <person name="Cros-Aarteil S."/>
            <person name="Calhoun S."/>
            <person name="Haridas S."/>
            <person name="Kuo A."/>
            <person name="Mondo S."/>
            <person name="Pangilinan J."/>
            <person name="Riley R."/>
            <person name="Labutti K."/>
            <person name="Andreopoulos B."/>
            <person name="Lipzen A."/>
            <person name="Chen C."/>
            <person name="Yanf M."/>
            <person name="Daum C."/>
            <person name="Ng V."/>
            <person name="Clum A."/>
            <person name="Steindorff A."/>
            <person name="Ohm R."/>
            <person name="Martin F."/>
            <person name="Silar P."/>
            <person name="Natvig D."/>
            <person name="Lalanne C."/>
            <person name="Gautier V."/>
            <person name="Ament-Velasquez S.L."/>
            <person name="Kruys A."/>
            <person name="Hutchinson M.I."/>
            <person name="Powell A.J."/>
            <person name="Barry K."/>
            <person name="Miller A.N."/>
            <person name="Grigoriev I.V."/>
            <person name="Debuchy R."/>
            <person name="Gladieux P."/>
            <person name="Thoren M.H."/>
            <person name="Johannesson H."/>
        </authorList>
    </citation>
    <scope>NUCLEOTIDE SEQUENCE</scope>
    <source>
        <strain evidence="2">8032-3</strain>
    </source>
</reference>
<evidence type="ECO:0000313" key="2">
    <source>
        <dbReference type="EMBL" id="KAK1772732.1"/>
    </source>
</evidence>
<dbReference type="Gene3D" id="3.30.9.10">
    <property type="entry name" value="D-Amino Acid Oxidase, subunit A, domain 2"/>
    <property type="match status" value="1"/>
</dbReference>